<protein>
    <submittedName>
        <fullName evidence="2">Uncharacterized protein</fullName>
    </submittedName>
</protein>
<reference evidence="2 3" key="1">
    <citation type="journal article" date="2013" name="Genome Announc.">
        <title>Draft Genome Sequence of Helicobacter fennelliae Strain MRY12-0050, Isolated from a Bacteremia Patient.</title>
        <authorList>
            <person name="Rimbara E."/>
            <person name="Matsui M."/>
            <person name="Mori S."/>
            <person name="Suzuki S."/>
            <person name="Suzuki M."/>
            <person name="Kim H."/>
            <person name="Sekizuka T."/>
            <person name="Kuroda M."/>
            <person name="Shibayama K."/>
        </authorList>
    </citation>
    <scope>NUCLEOTIDE SEQUENCE [LARGE SCALE GENOMIC DNA]</scope>
    <source>
        <strain evidence="2 3">MRY12-0050</strain>
    </source>
</reference>
<dbReference type="AlphaFoldDB" id="T1CSI8"/>
<dbReference type="Proteomes" id="UP000018143">
    <property type="component" value="Unassembled WGS sequence"/>
</dbReference>
<proteinExistence type="predicted"/>
<evidence type="ECO:0000313" key="2">
    <source>
        <dbReference type="EMBL" id="GAD19769.1"/>
    </source>
</evidence>
<accession>T1CSI8</accession>
<name>T1CSI8_9HELI</name>
<feature type="region of interest" description="Disordered" evidence="1">
    <location>
        <begin position="1"/>
        <end position="23"/>
    </location>
</feature>
<sequence length="42" mass="4822">MALLALPNQNKKSKNDKNKSNKKRYSNMAICGIWILYVGRNP</sequence>
<evidence type="ECO:0000256" key="1">
    <source>
        <dbReference type="SAM" id="MobiDB-lite"/>
    </source>
</evidence>
<dbReference type="EMBL" id="BASD01000027">
    <property type="protein sequence ID" value="GAD19769.1"/>
    <property type="molecule type" value="Genomic_DNA"/>
</dbReference>
<organism evidence="2 3">
    <name type="scientific">Helicobacter fennelliae MRY12-0050</name>
    <dbReference type="NCBI Taxonomy" id="1325130"/>
    <lineage>
        <taxon>Bacteria</taxon>
        <taxon>Pseudomonadati</taxon>
        <taxon>Campylobacterota</taxon>
        <taxon>Epsilonproteobacteria</taxon>
        <taxon>Campylobacterales</taxon>
        <taxon>Helicobacteraceae</taxon>
        <taxon>Helicobacter</taxon>
    </lineage>
</organism>
<keyword evidence="3" id="KW-1185">Reference proteome</keyword>
<evidence type="ECO:0000313" key="3">
    <source>
        <dbReference type="Proteomes" id="UP000018143"/>
    </source>
</evidence>
<gene>
    <name evidence="2" type="ORF">HFN_1009</name>
</gene>
<dbReference type="STRING" id="1325130.HFN_1009"/>
<comment type="caution">
    <text evidence="2">The sequence shown here is derived from an EMBL/GenBank/DDBJ whole genome shotgun (WGS) entry which is preliminary data.</text>
</comment>